<dbReference type="Proteomes" id="UP000783588">
    <property type="component" value="Unassembled WGS sequence"/>
</dbReference>
<evidence type="ECO:0000313" key="3">
    <source>
        <dbReference type="Proteomes" id="UP000783588"/>
    </source>
</evidence>
<reference evidence="2 3" key="1">
    <citation type="submission" date="2021-06" db="EMBL/GenBank/DDBJ databases">
        <authorList>
            <person name="Sun Q."/>
            <person name="Li D."/>
        </authorList>
    </citation>
    <scope>NUCLEOTIDE SEQUENCE [LARGE SCALE GENOMIC DNA]</scope>
    <source>
        <strain evidence="2 3">MSJd-7</strain>
    </source>
</reference>
<feature type="transmembrane region" description="Helical" evidence="1">
    <location>
        <begin position="76"/>
        <end position="94"/>
    </location>
</feature>
<feature type="transmembrane region" description="Helical" evidence="1">
    <location>
        <begin position="106"/>
        <end position="126"/>
    </location>
</feature>
<accession>A0ABS6ENT4</accession>
<dbReference type="RefSeq" id="WP_216468947.1">
    <property type="nucleotide sequence ID" value="NZ_JAHLQI010000001.1"/>
</dbReference>
<keyword evidence="1" id="KW-0472">Membrane</keyword>
<protein>
    <submittedName>
        <fullName evidence="2">Uncharacterized protein</fullName>
    </submittedName>
</protein>
<feature type="transmembrane region" description="Helical" evidence="1">
    <location>
        <begin position="6"/>
        <end position="29"/>
    </location>
</feature>
<keyword evidence="3" id="KW-1185">Reference proteome</keyword>
<dbReference type="EMBL" id="JAHLQI010000001">
    <property type="protein sequence ID" value="MBU5489345.1"/>
    <property type="molecule type" value="Genomic_DNA"/>
</dbReference>
<keyword evidence="1" id="KW-0812">Transmembrane</keyword>
<organism evidence="2 3">
    <name type="scientific">Butyricicoccus intestinisimiae</name>
    <dbReference type="NCBI Taxonomy" id="2841509"/>
    <lineage>
        <taxon>Bacteria</taxon>
        <taxon>Bacillati</taxon>
        <taxon>Bacillota</taxon>
        <taxon>Clostridia</taxon>
        <taxon>Eubacteriales</taxon>
        <taxon>Butyricicoccaceae</taxon>
        <taxon>Butyricicoccus</taxon>
    </lineage>
</organism>
<evidence type="ECO:0000313" key="2">
    <source>
        <dbReference type="EMBL" id="MBU5489345.1"/>
    </source>
</evidence>
<name>A0ABS6ENT4_9FIRM</name>
<proteinExistence type="predicted"/>
<evidence type="ECO:0000256" key="1">
    <source>
        <dbReference type="SAM" id="Phobius"/>
    </source>
</evidence>
<gene>
    <name evidence="2" type="ORF">KQI75_01660</name>
</gene>
<keyword evidence="1" id="KW-1133">Transmembrane helix</keyword>
<sequence>MNGLELFGRCLVELIFCMLICSACLWVDFTNRYDIIERRKMLDNMSLFRKANMVFIKSAWFESGFLTKISYYTLRFSQMLFAAACIFFLCWNHTVHVWTVLENISVAYLIFVLFLNGPLALSGFSASDTTKRDFWLEYTSAKKQLEQLQLDNSINSKEFKKQVLRVQNAAYQYYRWRYSQRGEEFSQSAETEIQFVMQFFQMADKDHSFVKKSMFFVPVEIYVLDFESAVEKKQLESALHILRFFIQKIGDVHDWNTEIGRNDLWELNDNCSVWFDLADKAEDFVNANDDMRQQLRSVYDDACISLMTAPKSLKQEAKQRKDLLK</sequence>
<comment type="caution">
    <text evidence="2">The sequence shown here is derived from an EMBL/GenBank/DDBJ whole genome shotgun (WGS) entry which is preliminary data.</text>
</comment>